<evidence type="ECO:0000313" key="1">
    <source>
        <dbReference type="EMBL" id="JAE37414.1"/>
    </source>
</evidence>
<dbReference type="AlphaFoldDB" id="A0A0A9HNI8"/>
<dbReference type="EMBL" id="GBRH01160482">
    <property type="protein sequence ID" value="JAE37414.1"/>
    <property type="molecule type" value="Transcribed_RNA"/>
</dbReference>
<proteinExistence type="predicted"/>
<reference evidence="1" key="1">
    <citation type="submission" date="2014-09" db="EMBL/GenBank/DDBJ databases">
        <authorList>
            <person name="Magalhaes I.L.F."/>
            <person name="Oliveira U."/>
            <person name="Santos F.R."/>
            <person name="Vidigal T.H.D.A."/>
            <person name="Brescovit A.D."/>
            <person name="Santos A.J."/>
        </authorList>
    </citation>
    <scope>NUCLEOTIDE SEQUENCE</scope>
    <source>
        <tissue evidence="1">Shoot tissue taken approximately 20 cm above the soil surface</tissue>
    </source>
</reference>
<protein>
    <submittedName>
        <fullName evidence="1">Uncharacterized protein</fullName>
    </submittedName>
</protein>
<organism evidence="1">
    <name type="scientific">Arundo donax</name>
    <name type="common">Giant reed</name>
    <name type="synonym">Donax arundinaceus</name>
    <dbReference type="NCBI Taxonomy" id="35708"/>
    <lineage>
        <taxon>Eukaryota</taxon>
        <taxon>Viridiplantae</taxon>
        <taxon>Streptophyta</taxon>
        <taxon>Embryophyta</taxon>
        <taxon>Tracheophyta</taxon>
        <taxon>Spermatophyta</taxon>
        <taxon>Magnoliopsida</taxon>
        <taxon>Liliopsida</taxon>
        <taxon>Poales</taxon>
        <taxon>Poaceae</taxon>
        <taxon>PACMAD clade</taxon>
        <taxon>Arundinoideae</taxon>
        <taxon>Arundineae</taxon>
        <taxon>Arundo</taxon>
    </lineage>
</organism>
<sequence length="17" mass="1868">MQSCDRTRARRSGASVS</sequence>
<accession>A0A0A9HNI8</accession>
<name>A0A0A9HNI8_ARUDO</name>
<reference evidence="1" key="2">
    <citation type="journal article" date="2015" name="Data Brief">
        <title>Shoot transcriptome of the giant reed, Arundo donax.</title>
        <authorList>
            <person name="Barrero R.A."/>
            <person name="Guerrero F.D."/>
            <person name="Moolhuijzen P."/>
            <person name="Goolsby J.A."/>
            <person name="Tidwell J."/>
            <person name="Bellgard S.E."/>
            <person name="Bellgard M.I."/>
        </authorList>
    </citation>
    <scope>NUCLEOTIDE SEQUENCE</scope>
    <source>
        <tissue evidence="1">Shoot tissue taken approximately 20 cm above the soil surface</tissue>
    </source>
</reference>